<evidence type="ECO:0000313" key="1">
    <source>
        <dbReference type="EnsemblPlants" id="PGSC0003DMT400032545"/>
    </source>
</evidence>
<accession>M1AXL3</accession>
<dbReference type="Gramene" id="PGSC0003DMT400032545">
    <property type="protein sequence ID" value="PGSC0003DMT400032545"/>
    <property type="gene ID" value="PGSC0003DMG401012500"/>
</dbReference>
<evidence type="ECO:0000313" key="2">
    <source>
        <dbReference type="Proteomes" id="UP000011115"/>
    </source>
</evidence>
<dbReference type="AlphaFoldDB" id="M1AXL3"/>
<reference evidence="2" key="1">
    <citation type="journal article" date="2011" name="Nature">
        <title>Genome sequence and analysis of the tuber crop potato.</title>
        <authorList>
            <consortium name="The Potato Genome Sequencing Consortium"/>
        </authorList>
    </citation>
    <scope>NUCLEOTIDE SEQUENCE [LARGE SCALE GENOMIC DNA]</scope>
    <source>
        <strain evidence="2">cv. DM1-3 516 R44</strain>
    </source>
</reference>
<sequence length="62" mass="6412">MGLCGTGEAVQRLNGTGRCRARTIWLARASTLAAPDVDGVDGPATRSQDGHMVRVVGGVICM</sequence>
<dbReference type="Proteomes" id="UP000011115">
    <property type="component" value="Unassembled WGS sequence"/>
</dbReference>
<dbReference type="PaxDb" id="4113-PGSC0003DMT400032545"/>
<name>M1AXL3_SOLTU</name>
<proteinExistence type="predicted"/>
<keyword evidence="2" id="KW-1185">Reference proteome</keyword>
<organism evidence="1 2">
    <name type="scientific">Solanum tuberosum</name>
    <name type="common">Potato</name>
    <dbReference type="NCBI Taxonomy" id="4113"/>
    <lineage>
        <taxon>Eukaryota</taxon>
        <taxon>Viridiplantae</taxon>
        <taxon>Streptophyta</taxon>
        <taxon>Embryophyta</taxon>
        <taxon>Tracheophyta</taxon>
        <taxon>Spermatophyta</taxon>
        <taxon>Magnoliopsida</taxon>
        <taxon>eudicotyledons</taxon>
        <taxon>Gunneridae</taxon>
        <taxon>Pentapetalae</taxon>
        <taxon>asterids</taxon>
        <taxon>lamiids</taxon>
        <taxon>Solanales</taxon>
        <taxon>Solanaceae</taxon>
        <taxon>Solanoideae</taxon>
        <taxon>Solaneae</taxon>
        <taxon>Solanum</taxon>
    </lineage>
</organism>
<protein>
    <submittedName>
        <fullName evidence="1">Homeodomain associated leucine zipper protein</fullName>
    </submittedName>
</protein>
<dbReference type="HOGENOM" id="CLU_2908582_0_0_1"/>
<dbReference type="EnsemblPlants" id="PGSC0003DMT400032545">
    <property type="protein sequence ID" value="PGSC0003DMT400032545"/>
    <property type="gene ID" value="PGSC0003DMG401012500"/>
</dbReference>
<reference evidence="1" key="2">
    <citation type="submission" date="2015-06" db="UniProtKB">
        <authorList>
            <consortium name="EnsemblPlants"/>
        </authorList>
    </citation>
    <scope>IDENTIFICATION</scope>
    <source>
        <strain evidence="1">DM1-3 516 R44</strain>
    </source>
</reference>
<dbReference type="InParanoid" id="M1AXL3"/>